<reference evidence="3" key="1">
    <citation type="journal article" date="2019" name="Int. J. Syst. Evol. Microbiol.">
        <title>The Global Catalogue of Microorganisms (GCM) 10K type strain sequencing project: providing services to taxonomists for standard genome sequencing and annotation.</title>
        <authorList>
            <consortium name="The Broad Institute Genomics Platform"/>
            <consortium name="The Broad Institute Genome Sequencing Center for Infectious Disease"/>
            <person name="Wu L."/>
            <person name="Ma J."/>
        </authorList>
    </citation>
    <scope>NUCLEOTIDE SEQUENCE [LARGE SCALE GENOMIC DNA]</scope>
    <source>
        <strain evidence="3">JCM 17712</strain>
    </source>
</reference>
<keyword evidence="1" id="KW-0472">Membrane</keyword>
<gene>
    <name evidence="2" type="ORF">GCM10023261_11880</name>
</gene>
<evidence type="ECO:0000313" key="2">
    <source>
        <dbReference type="EMBL" id="GAA5109157.1"/>
    </source>
</evidence>
<organism evidence="2 3">
    <name type="scientific">Bartonella jaculi</name>
    <dbReference type="NCBI Taxonomy" id="686226"/>
    <lineage>
        <taxon>Bacteria</taxon>
        <taxon>Pseudomonadati</taxon>
        <taxon>Pseudomonadota</taxon>
        <taxon>Alphaproteobacteria</taxon>
        <taxon>Hyphomicrobiales</taxon>
        <taxon>Bartonellaceae</taxon>
        <taxon>Bartonella</taxon>
    </lineage>
</organism>
<dbReference type="EMBL" id="BAABIZ010000013">
    <property type="protein sequence ID" value="GAA5109157.1"/>
    <property type="molecule type" value="Genomic_DNA"/>
</dbReference>
<evidence type="ECO:0000313" key="3">
    <source>
        <dbReference type="Proteomes" id="UP001500864"/>
    </source>
</evidence>
<name>A0ABP9NAC7_9HYPH</name>
<accession>A0ABP9NAC7</accession>
<comment type="caution">
    <text evidence="2">The sequence shown here is derived from an EMBL/GenBank/DDBJ whole genome shotgun (WGS) entry which is preliminary data.</text>
</comment>
<keyword evidence="1" id="KW-0812">Transmembrane</keyword>
<feature type="transmembrane region" description="Helical" evidence="1">
    <location>
        <begin position="28"/>
        <end position="46"/>
    </location>
</feature>
<protein>
    <submittedName>
        <fullName evidence="2">Uncharacterized protein</fullName>
    </submittedName>
</protein>
<keyword evidence="1" id="KW-1133">Transmembrane helix</keyword>
<evidence type="ECO:0000256" key="1">
    <source>
        <dbReference type="SAM" id="Phobius"/>
    </source>
</evidence>
<proteinExistence type="predicted"/>
<sequence>MARKLEKVIVHAKARAINDIFRRFFRKIVLRIFLIKLFSSIMRFFLNTTKEI</sequence>
<keyword evidence="3" id="KW-1185">Reference proteome</keyword>
<dbReference type="Proteomes" id="UP001500864">
    <property type="component" value="Unassembled WGS sequence"/>
</dbReference>